<evidence type="ECO:0000256" key="1">
    <source>
        <dbReference type="SAM" id="MobiDB-lite"/>
    </source>
</evidence>
<evidence type="ECO:0000313" key="3">
    <source>
        <dbReference type="Proteomes" id="UP000273001"/>
    </source>
</evidence>
<feature type="region of interest" description="Disordered" evidence="1">
    <location>
        <begin position="261"/>
        <end position="281"/>
    </location>
</feature>
<dbReference type="PANTHER" id="PTHR46082:SF6">
    <property type="entry name" value="AAA+ ATPASE DOMAIN-CONTAINING PROTEIN-RELATED"/>
    <property type="match status" value="1"/>
</dbReference>
<name>A0ABM6Z5G2_9ACTO</name>
<organism evidence="2 3">
    <name type="scientific">Actinomyces lilanjuaniae</name>
    <dbReference type="NCBI Taxonomy" id="2321394"/>
    <lineage>
        <taxon>Bacteria</taxon>
        <taxon>Bacillati</taxon>
        <taxon>Actinomycetota</taxon>
        <taxon>Actinomycetes</taxon>
        <taxon>Actinomycetales</taxon>
        <taxon>Actinomycetaceae</taxon>
        <taxon>Actinomyces</taxon>
    </lineage>
</organism>
<gene>
    <name evidence="2" type="ORF">D5R93_10650</name>
</gene>
<reference evidence="2 3" key="1">
    <citation type="submission" date="2018-09" db="EMBL/GenBank/DDBJ databases">
        <authorList>
            <person name="Li J."/>
        </authorList>
    </citation>
    <scope>NUCLEOTIDE SEQUENCE [LARGE SCALE GENOMIC DNA]</scope>
    <source>
        <strain evidence="2 3">2129</strain>
    </source>
</reference>
<dbReference type="RefSeq" id="WP_119836859.1">
    <property type="nucleotide sequence ID" value="NZ_CP032514.1"/>
</dbReference>
<evidence type="ECO:0000313" key="2">
    <source>
        <dbReference type="EMBL" id="AYD90346.1"/>
    </source>
</evidence>
<proteinExistence type="predicted"/>
<dbReference type="EMBL" id="CP032514">
    <property type="protein sequence ID" value="AYD90346.1"/>
    <property type="molecule type" value="Genomic_DNA"/>
</dbReference>
<keyword evidence="3" id="KW-1185">Reference proteome</keyword>
<dbReference type="InterPro" id="IPR053137">
    <property type="entry name" value="NLR-like"/>
</dbReference>
<dbReference type="InterPro" id="IPR011990">
    <property type="entry name" value="TPR-like_helical_dom_sf"/>
</dbReference>
<dbReference type="Gene3D" id="1.25.40.10">
    <property type="entry name" value="Tetratricopeptide repeat domain"/>
    <property type="match status" value="1"/>
</dbReference>
<dbReference type="Pfam" id="PF13374">
    <property type="entry name" value="TPR_10"/>
    <property type="match status" value="3"/>
</dbReference>
<dbReference type="PANTHER" id="PTHR46082">
    <property type="entry name" value="ATP/GTP-BINDING PROTEIN-RELATED"/>
    <property type="match status" value="1"/>
</dbReference>
<accession>A0ABM6Z5G2</accession>
<dbReference type="SUPFAM" id="SSF48452">
    <property type="entry name" value="TPR-like"/>
    <property type="match status" value="1"/>
</dbReference>
<protein>
    <submittedName>
        <fullName evidence="2">Tetratricopeptide repeat protein</fullName>
    </submittedName>
</protein>
<sequence>MGETAAPRDADHEPGGCEVAARWAPSGTEDARSWLTALVTRTEAVDEASDTASRHLALQELVAQLRTLTSQERHHPLMTDDQVVTCLVQAIRHAVRLTEPGLAVGLAEAVTVVAQDLGPSHPHTLTARFALADAYRAAGHVQQAVTLSEQVVEGSVQLLGPDDPSTLTARACLASAYRAAGRTGLAVRTYEDLAVDAARLLGPSHPDALSARNNLAQAYESAGDTQRALALYDNLVRDAGQVLGPQHPYLAVFLRNRERARNRGNTEDGDEETSTEAGRDA</sequence>
<dbReference type="Proteomes" id="UP000273001">
    <property type="component" value="Chromosome"/>
</dbReference>